<reference evidence="1" key="1">
    <citation type="submission" date="2023-06" db="EMBL/GenBank/DDBJ databases">
        <title>Genomic analysis of the entomopathogenic nematode Steinernema hermaphroditum.</title>
        <authorList>
            <person name="Schwarz E.M."/>
            <person name="Heppert J.K."/>
            <person name="Baniya A."/>
            <person name="Schwartz H.T."/>
            <person name="Tan C.-H."/>
            <person name="Antoshechkin I."/>
            <person name="Sternberg P.W."/>
            <person name="Goodrich-Blair H."/>
            <person name="Dillman A.R."/>
        </authorList>
    </citation>
    <scope>NUCLEOTIDE SEQUENCE</scope>
    <source>
        <strain evidence="1">PS9179</strain>
        <tissue evidence="1">Whole animal</tissue>
    </source>
</reference>
<comment type="caution">
    <text evidence="1">The sequence shown here is derived from an EMBL/GenBank/DDBJ whole genome shotgun (WGS) entry which is preliminary data.</text>
</comment>
<evidence type="ECO:0000313" key="1">
    <source>
        <dbReference type="EMBL" id="KAK0398394.1"/>
    </source>
</evidence>
<dbReference type="SUPFAM" id="SSF101447">
    <property type="entry name" value="Formin homology 2 domain (FH2 domain)"/>
    <property type="match status" value="1"/>
</dbReference>
<keyword evidence="2" id="KW-1185">Reference proteome</keyword>
<protein>
    <submittedName>
        <fullName evidence="1">Uncharacterized protein</fullName>
    </submittedName>
</protein>
<evidence type="ECO:0000313" key="2">
    <source>
        <dbReference type="Proteomes" id="UP001175271"/>
    </source>
</evidence>
<dbReference type="AlphaFoldDB" id="A0AA39H5B4"/>
<dbReference type="EMBL" id="JAUCMV010000005">
    <property type="protein sequence ID" value="KAK0398394.1"/>
    <property type="molecule type" value="Genomic_DNA"/>
</dbReference>
<proteinExistence type="predicted"/>
<accession>A0AA39H5B4</accession>
<dbReference type="Proteomes" id="UP001175271">
    <property type="component" value="Unassembled WGS sequence"/>
</dbReference>
<sequence length="207" mass="22945">MSSQNGGEHEANAHYGSGAWPNTVVADGVSEAGGSAVEPLLSYRIQQSLNEHGQDGALPPPPPPPPPPHLQAYYDAAFVEFEQKFGRFCTIEKQYIRLDEHLKLNAIESFHAAGANCCVNTNLHDGRLVDECDPDGSMIEAMFHMCCPNGFCRIEEIYSENAHLFSAAIERPSQLDYAMLQDWCNEQIVPSRIATPDFSRQHDGRQE</sequence>
<gene>
    <name evidence="1" type="ORF">QR680_002573</name>
</gene>
<name>A0AA39H5B4_9BILA</name>
<organism evidence="1 2">
    <name type="scientific">Steinernema hermaphroditum</name>
    <dbReference type="NCBI Taxonomy" id="289476"/>
    <lineage>
        <taxon>Eukaryota</taxon>
        <taxon>Metazoa</taxon>
        <taxon>Ecdysozoa</taxon>
        <taxon>Nematoda</taxon>
        <taxon>Chromadorea</taxon>
        <taxon>Rhabditida</taxon>
        <taxon>Tylenchina</taxon>
        <taxon>Panagrolaimomorpha</taxon>
        <taxon>Strongyloidoidea</taxon>
        <taxon>Steinernematidae</taxon>
        <taxon>Steinernema</taxon>
    </lineage>
</organism>